<protein>
    <submittedName>
        <fullName evidence="2">Uncharacterized protein</fullName>
    </submittedName>
</protein>
<reference evidence="2" key="1">
    <citation type="submission" date="2023-03" db="EMBL/GenBank/DDBJ databases">
        <title>Massive genome expansion in bonnet fungi (Mycena s.s.) driven by repeated elements and novel gene families across ecological guilds.</title>
        <authorList>
            <consortium name="Lawrence Berkeley National Laboratory"/>
            <person name="Harder C.B."/>
            <person name="Miyauchi S."/>
            <person name="Viragh M."/>
            <person name="Kuo A."/>
            <person name="Thoen E."/>
            <person name="Andreopoulos B."/>
            <person name="Lu D."/>
            <person name="Skrede I."/>
            <person name="Drula E."/>
            <person name="Henrissat B."/>
            <person name="Morin E."/>
            <person name="Kohler A."/>
            <person name="Barry K."/>
            <person name="LaButti K."/>
            <person name="Morin E."/>
            <person name="Salamov A."/>
            <person name="Lipzen A."/>
            <person name="Mereny Z."/>
            <person name="Hegedus B."/>
            <person name="Baldrian P."/>
            <person name="Stursova M."/>
            <person name="Weitz H."/>
            <person name="Taylor A."/>
            <person name="Grigoriev I.V."/>
            <person name="Nagy L.G."/>
            <person name="Martin F."/>
            <person name="Kauserud H."/>
        </authorList>
    </citation>
    <scope>NUCLEOTIDE SEQUENCE</scope>
    <source>
        <strain evidence="2">CBHHK002</strain>
    </source>
</reference>
<dbReference type="Proteomes" id="UP001218218">
    <property type="component" value="Unassembled WGS sequence"/>
</dbReference>
<evidence type="ECO:0000313" key="3">
    <source>
        <dbReference type="Proteomes" id="UP001218218"/>
    </source>
</evidence>
<keyword evidence="1" id="KW-0732">Signal</keyword>
<organism evidence="2 3">
    <name type="scientific">Mycena albidolilacea</name>
    <dbReference type="NCBI Taxonomy" id="1033008"/>
    <lineage>
        <taxon>Eukaryota</taxon>
        <taxon>Fungi</taxon>
        <taxon>Dikarya</taxon>
        <taxon>Basidiomycota</taxon>
        <taxon>Agaricomycotina</taxon>
        <taxon>Agaricomycetes</taxon>
        <taxon>Agaricomycetidae</taxon>
        <taxon>Agaricales</taxon>
        <taxon>Marasmiineae</taxon>
        <taxon>Mycenaceae</taxon>
        <taxon>Mycena</taxon>
    </lineage>
</organism>
<gene>
    <name evidence="2" type="ORF">DFH08DRAFT_840162</name>
</gene>
<dbReference type="EMBL" id="JARIHO010000003">
    <property type="protein sequence ID" value="KAJ7364862.1"/>
    <property type="molecule type" value="Genomic_DNA"/>
</dbReference>
<feature type="signal peptide" evidence="1">
    <location>
        <begin position="1"/>
        <end position="31"/>
    </location>
</feature>
<feature type="chain" id="PRO_5042228146" evidence="1">
    <location>
        <begin position="32"/>
        <end position="335"/>
    </location>
</feature>
<proteinExistence type="predicted"/>
<keyword evidence="3" id="KW-1185">Reference proteome</keyword>
<accession>A0AAD7AQ86</accession>
<sequence length="335" mass="34580">MTTTTTATPFSMFFLLLCLPSLALLPPAVSGLNIDARRSPSISNSNSYSWPRRRTSNVARSEPALGYYVPADAGGAMLTKAPGTSPPAGEPLNVIIAGTSDAAVLVDSQDKGGFRNFFLSVGFAGECLGQHEGAPQTADLGDGNGYKNETAVLRWDYGDPSLGTCQETIQGGNHFRYWVQSGTSGAATGGASGAYFLATSYEKPIALGHDIIVDGYNQGRDWLIGNITKSAIPTATLTNTSTFTGTTSFGGYTYSSSISYVSGLLANSSVGVNHADTVGVNGANPVDGLVAVVEVKITGRPAGESANSASRFAGTRGQGALIPTLLLFLLGALCL</sequence>
<evidence type="ECO:0000313" key="2">
    <source>
        <dbReference type="EMBL" id="KAJ7364862.1"/>
    </source>
</evidence>
<comment type="caution">
    <text evidence="2">The sequence shown here is derived from an EMBL/GenBank/DDBJ whole genome shotgun (WGS) entry which is preliminary data.</text>
</comment>
<evidence type="ECO:0000256" key="1">
    <source>
        <dbReference type="SAM" id="SignalP"/>
    </source>
</evidence>
<name>A0AAD7AQ86_9AGAR</name>
<dbReference type="AlphaFoldDB" id="A0AAD7AQ86"/>